<name>A0A4Z2FBI9_9TELE</name>
<feature type="region of interest" description="Disordered" evidence="1">
    <location>
        <begin position="15"/>
        <end position="41"/>
    </location>
</feature>
<dbReference type="AlphaFoldDB" id="A0A4Z2FBI9"/>
<evidence type="ECO:0000256" key="1">
    <source>
        <dbReference type="SAM" id="MobiDB-lite"/>
    </source>
</evidence>
<reference evidence="2 3" key="1">
    <citation type="submission" date="2019-03" db="EMBL/GenBank/DDBJ databases">
        <title>First draft genome of Liparis tanakae, snailfish: a comprehensive survey of snailfish specific genes.</title>
        <authorList>
            <person name="Kim W."/>
            <person name="Song I."/>
            <person name="Jeong J.-H."/>
            <person name="Kim D."/>
            <person name="Kim S."/>
            <person name="Ryu S."/>
            <person name="Song J.Y."/>
            <person name="Lee S.K."/>
        </authorList>
    </citation>
    <scope>NUCLEOTIDE SEQUENCE [LARGE SCALE GENOMIC DNA]</scope>
    <source>
        <tissue evidence="2">Muscle</tissue>
    </source>
</reference>
<keyword evidence="3" id="KW-1185">Reference proteome</keyword>
<organism evidence="2 3">
    <name type="scientific">Liparis tanakae</name>
    <name type="common">Tanaka's snailfish</name>
    <dbReference type="NCBI Taxonomy" id="230148"/>
    <lineage>
        <taxon>Eukaryota</taxon>
        <taxon>Metazoa</taxon>
        <taxon>Chordata</taxon>
        <taxon>Craniata</taxon>
        <taxon>Vertebrata</taxon>
        <taxon>Euteleostomi</taxon>
        <taxon>Actinopterygii</taxon>
        <taxon>Neopterygii</taxon>
        <taxon>Teleostei</taxon>
        <taxon>Neoteleostei</taxon>
        <taxon>Acanthomorphata</taxon>
        <taxon>Eupercaria</taxon>
        <taxon>Perciformes</taxon>
        <taxon>Cottioidei</taxon>
        <taxon>Cottales</taxon>
        <taxon>Liparidae</taxon>
        <taxon>Liparis</taxon>
    </lineage>
</organism>
<accession>A0A4Z2FBI9</accession>
<comment type="caution">
    <text evidence="2">The sequence shown here is derived from an EMBL/GenBank/DDBJ whole genome shotgun (WGS) entry which is preliminary data.</text>
</comment>
<protein>
    <submittedName>
        <fullName evidence="2">Uncharacterized protein</fullName>
    </submittedName>
</protein>
<dbReference type="EMBL" id="SRLO01001389">
    <property type="protein sequence ID" value="TNN38250.1"/>
    <property type="molecule type" value="Genomic_DNA"/>
</dbReference>
<evidence type="ECO:0000313" key="3">
    <source>
        <dbReference type="Proteomes" id="UP000314294"/>
    </source>
</evidence>
<feature type="compositionally biased region" description="Low complexity" evidence="1">
    <location>
        <begin position="25"/>
        <end position="34"/>
    </location>
</feature>
<evidence type="ECO:0000313" key="2">
    <source>
        <dbReference type="EMBL" id="TNN38250.1"/>
    </source>
</evidence>
<sequence length="78" mass="8355">MESLGHVYRLIHKSAETSEEKSHKATASSAASGAVTKRLSSPGGLQVDALTTFSTRCLGQSESLNLSHGLYWCLWAGF</sequence>
<gene>
    <name evidence="2" type="ORF">EYF80_051573</name>
</gene>
<dbReference type="Proteomes" id="UP000314294">
    <property type="component" value="Unassembled WGS sequence"/>
</dbReference>
<proteinExistence type="predicted"/>